<dbReference type="PANTHER" id="PTHR33540:SF2">
    <property type="entry name" value="TRNA THREONYLCARBAMOYLADENOSINE BIOSYNTHESIS PROTEIN TSAE"/>
    <property type="match status" value="1"/>
</dbReference>
<dbReference type="InterPro" id="IPR003442">
    <property type="entry name" value="T6A_TsaE"/>
</dbReference>
<dbReference type="GO" id="GO:0046872">
    <property type="term" value="F:metal ion binding"/>
    <property type="evidence" value="ECO:0007669"/>
    <property type="project" value="UniProtKB-KW"/>
</dbReference>
<dbReference type="PANTHER" id="PTHR33540">
    <property type="entry name" value="TRNA THREONYLCARBAMOYLADENOSINE BIOSYNTHESIS PROTEIN TSAE"/>
    <property type="match status" value="1"/>
</dbReference>
<keyword evidence="5" id="KW-0819">tRNA processing</keyword>
<evidence type="ECO:0000256" key="11">
    <source>
        <dbReference type="ARBA" id="ARBA00032441"/>
    </source>
</evidence>
<name>Z9JVV5_9MICO</name>
<evidence type="ECO:0000256" key="1">
    <source>
        <dbReference type="ARBA" id="ARBA00004496"/>
    </source>
</evidence>
<keyword evidence="14" id="KW-1185">Reference proteome</keyword>
<evidence type="ECO:0000256" key="8">
    <source>
        <dbReference type="ARBA" id="ARBA00022840"/>
    </source>
</evidence>
<dbReference type="GO" id="GO:0005737">
    <property type="term" value="C:cytoplasm"/>
    <property type="evidence" value="ECO:0007669"/>
    <property type="project" value="UniProtKB-SubCell"/>
</dbReference>
<dbReference type="NCBIfam" id="TIGR00150">
    <property type="entry name" value="T6A_YjeE"/>
    <property type="match status" value="1"/>
</dbReference>
<dbReference type="OrthoDB" id="9800307at2"/>
<evidence type="ECO:0000256" key="6">
    <source>
        <dbReference type="ARBA" id="ARBA00022723"/>
    </source>
</evidence>
<reference evidence="13 14" key="1">
    <citation type="submission" date="2014-02" db="EMBL/GenBank/DDBJ databases">
        <title>Genome sequence of Brachybacterium phenoliresistens strain W13A50.</title>
        <authorList>
            <person name="Wang X."/>
        </authorList>
    </citation>
    <scope>NUCLEOTIDE SEQUENCE [LARGE SCALE GENOMIC DNA]</scope>
    <source>
        <strain evidence="13 14">W13A50</strain>
    </source>
</reference>
<evidence type="ECO:0000256" key="10">
    <source>
        <dbReference type="ARBA" id="ARBA00024908"/>
    </source>
</evidence>
<evidence type="ECO:0000256" key="7">
    <source>
        <dbReference type="ARBA" id="ARBA00022741"/>
    </source>
</evidence>
<comment type="subcellular location">
    <subcellularLocation>
        <location evidence="1">Cytoplasm</location>
    </subcellularLocation>
</comment>
<dbReference type="Proteomes" id="UP000023067">
    <property type="component" value="Unassembled WGS sequence"/>
</dbReference>
<accession>Z9JVV5</accession>
<evidence type="ECO:0000313" key="13">
    <source>
        <dbReference type="EMBL" id="EWS82118.1"/>
    </source>
</evidence>
<dbReference type="InterPro" id="IPR027417">
    <property type="entry name" value="P-loop_NTPase"/>
</dbReference>
<feature type="compositionally biased region" description="Basic and acidic residues" evidence="12">
    <location>
        <begin position="197"/>
        <end position="206"/>
    </location>
</feature>
<organism evidence="13 14">
    <name type="scientific">Brachybacterium phenoliresistens</name>
    <dbReference type="NCBI Taxonomy" id="396014"/>
    <lineage>
        <taxon>Bacteria</taxon>
        <taxon>Bacillati</taxon>
        <taxon>Actinomycetota</taxon>
        <taxon>Actinomycetes</taxon>
        <taxon>Micrococcales</taxon>
        <taxon>Dermabacteraceae</taxon>
        <taxon>Brachybacterium</taxon>
    </lineage>
</organism>
<evidence type="ECO:0000256" key="4">
    <source>
        <dbReference type="ARBA" id="ARBA00022490"/>
    </source>
</evidence>
<dbReference type="GO" id="GO:0005524">
    <property type="term" value="F:ATP binding"/>
    <property type="evidence" value="ECO:0007669"/>
    <property type="project" value="UniProtKB-KW"/>
</dbReference>
<dbReference type="eggNOG" id="COG0802">
    <property type="taxonomic scope" value="Bacteria"/>
</dbReference>
<dbReference type="STRING" id="396014.BF93_10745"/>
<comment type="similarity">
    <text evidence="2">Belongs to the TsaE family.</text>
</comment>
<keyword evidence="7" id="KW-0547">Nucleotide-binding</keyword>
<dbReference type="PATRIC" id="fig|396014.3.peg.661"/>
<sequence>MSAGHEIVVSTGTAQGTRRAALALAGHLRRGDLLVLDGPLGAGKTTFTQGLGEGLGVRGPVASPTFVIARVHPSLVGGPQLVHVDAYRLAGAFDIDDLDLETEMDDAVTVVEWGRDRVEHLVDSHLRVVLQRPDEGDAEDPENPEEPRTLTLTATGPRWDEAAVAALAQELAAVAADADLQARAGTDVRSGAGAAPADRDRTEEES</sequence>
<evidence type="ECO:0000256" key="2">
    <source>
        <dbReference type="ARBA" id="ARBA00007599"/>
    </source>
</evidence>
<protein>
    <recommendedName>
        <fullName evidence="3">tRNA threonylcarbamoyladenosine biosynthesis protein TsaE</fullName>
    </recommendedName>
    <alternativeName>
        <fullName evidence="11">t(6)A37 threonylcarbamoyladenosine biosynthesis protein TsaE</fullName>
    </alternativeName>
</protein>
<proteinExistence type="inferred from homology"/>
<evidence type="ECO:0000256" key="9">
    <source>
        <dbReference type="ARBA" id="ARBA00022842"/>
    </source>
</evidence>
<keyword evidence="4" id="KW-0963">Cytoplasm</keyword>
<dbReference type="AlphaFoldDB" id="Z9JVV5"/>
<evidence type="ECO:0000256" key="5">
    <source>
        <dbReference type="ARBA" id="ARBA00022694"/>
    </source>
</evidence>
<dbReference type="HOGENOM" id="CLU_087829_1_0_11"/>
<dbReference type="EMBL" id="JDYK01000003">
    <property type="protein sequence ID" value="EWS82118.1"/>
    <property type="molecule type" value="Genomic_DNA"/>
</dbReference>
<dbReference type="Gene3D" id="3.40.50.300">
    <property type="entry name" value="P-loop containing nucleotide triphosphate hydrolases"/>
    <property type="match status" value="1"/>
</dbReference>
<evidence type="ECO:0000256" key="3">
    <source>
        <dbReference type="ARBA" id="ARBA00019010"/>
    </source>
</evidence>
<feature type="region of interest" description="Disordered" evidence="12">
    <location>
        <begin position="181"/>
        <end position="206"/>
    </location>
</feature>
<evidence type="ECO:0000256" key="12">
    <source>
        <dbReference type="SAM" id="MobiDB-lite"/>
    </source>
</evidence>
<keyword evidence="8" id="KW-0067">ATP-binding</keyword>
<comment type="caution">
    <text evidence="13">The sequence shown here is derived from an EMBL/GenBank/DDBJ whole genome shotgun (WGS) entry which is preliminary data.</text>
</comment>
<gene>
    <name evidence="13" type="ORF">BF93_10745</name>
</gene>
<feature type="region of interest" description="Disordered" evidence="12">
    <location>
        <begin position="131"/>
        <end position="156"/>
    </location>
</feature>
<dbReference type="SUPFAM" id="SSF52540">
    <property type="entry name" value="P-loop containing nucleoside triphosphate hydrolases"/>
    <property type="match status" value="1"/>
</dbReference>
<dbReference type="Pfam" id="PF02367">
    <property type="entry name" value="TsaE"/>
    <property type="match status" value="1"/>
</dbReference>
<keyword evidence="6" id="KW-0479">Metal-binding</keyword>
<dbReference type="RefSeq" id="WP_084148226.1">
    <property type="nucleotide sequence ID" value="NZ_KK069989.1"/>
</dbReference>
<dbReference type="GO" id="GO:0002949">
    <property type="term" value="P:tRNA threonylcarbamoyladenosine modification"/>
    <property type="evidence" value="ECO:0007669"/>
    <property type="project" value="InterPro"/>
</dbReference>
<keyword evidence="9" id="KW-0460">Magnesium</keyword>
<evidence type="ECO:0000313" key="14">
    <source>
        <dbReference type="Proteomes" id="UP000023067"/>
    </source>
</evidence>
<comment type="function">
    <text evidence="10">Required for the formation of a threonylcarbamoyl group on adenosine at position 37 (t(6)A37) in tRNAs that read codons beginning with adenine. Is involved in the transfer of the threonylcarbamoyl moiety of threonylcarbamoyl-AMP (TC-AMP) to the N6 group of A37, together with TsaD and TsaB. TsaE seems to play an indirect role in the t(6)A biosynthesis pathway, possibly in regulating the core enzymatic function of TsaD.</text>
</comment>